<name>A0ABP4W933_9MICO</name>
<reference evidence="4" key="1">
    <citation type="journal article" date="2019" name="Int. J. Syst. Evol. Microbiol.">
        <title>The Global Catalogue of Microorganisms (GCM) 10K type strain sequencing project: providing services to taxonomists for standard genome sequencing and annotation.</title>
        <authorList>
            <consortium name="The Broad Institute Genomics Platform"/>
            <consortium name="The Broad Institute Genome Sequencing Center for Infectious Disease"/>
            <person name="Wu L."/>
            <person name="Ma J."/>
        </authorList>
    </citation>
    <scope>NUCLEOTIDE SEQUENCE [LARGE SCALE GENOMIC DNA]</scope>
    <source>
        <strain evidence="4">JCM 15591</strain>
    </source>
</reference>
<accession>A0ABP4W933</accession>
<dbReference type="PROSITE" id="PS51898">
    <property type="entry name" value="TYR_RECOMBINASE"/>
    <property type="match status" value="1"/>
</dbReference>
<proteinExistence type="predicted"/>
<gene>
    <name evidence="3" type="ORF">GCM10009810_07170</name>
</gene>
<keyword evidence="1" id="KW-0233">DNA recombination</keyword>
<feature type="domain" description="Tyr recombinase" evidence="2">
    <location>
        <begin position="149"/>
        <end position="327"/>
    </location>
</feature>
<dbReference type="Gene3D" id="1.10.443.10">
    <property type="entry name" value="Intergrase catalytic core"/>
    <property type="match status" value="1"/>
</dbReference>
<dbReference type="InterPro" id="IPR002104">
    <property type="entry name" value="Integrase_catalytic"/>
</dbReference>
<dbReference type="Proteomes" id="UP001501475">
    <property type="component" value="Unassembled WGS sequence"/>
</dbReference>
<evidence type="ECO:0000259" key="2">
    <source>
        <dbReference type="PROSITE" id="PS51898"/>
    </source>
</evidence>
<dbReference type="InterPro" id="IPR011010">
    <property type="entry name" value="DNA_brk_join_enz"/>
</dbReference>
<protein>
    <recommendedName>
        <fullName evidence="2">Tyr recombinase domain-containing protein</fullName>
    </recommendedName>
</protein>
<keyword evidence="4" id="KW-1185">Reference proteome</keyword>
<evidence type="ECO:0000313" key="4">
    <source>
        <dbReference type="Proteomes" id="UP001501475"/>
    </source>
</evidence>
<dbReference type="SUPFAM" id="SSF56349">
    <property type="entry name" value="DNA breaking-rejoining enzymes"/>
    <property type="match status" value="1"/>
</dbReference>
<dbReference type="EMBL" id="BAAAPN010000019">
    <property type="protein sequence ID" value="GAA1749326.1"/>
    <property type="molecule type" value="Genomic_DNA"/>
</dbReference>
<evidence type="ECO:0000256" key="1">
    <source>
        <dbReference type="ARBA" id="ARBA00023172"/>
    </source>
</evidence>
<dbReference type="InterPro" id="IPR013762">
    <property type="entry name" value="Integrase-like_cat_sf"/>
</dbReference>
<comment type="caution">
    <text evidence="3">The sequence shown here is derived from an EMBL/GenBank/DDBJ whole genome shotgun (WGS) entry which is preliminary data.</text>
</comment>
<organism evidence="3 4">
    <name type="scientific">Nostocoides vanveenii</name>
    <dbReference type="NCBI Taxonomy" id="330835"/>
    <lineage>
        <taxon>Bacteria</taxon>
        <taxon>Bacillati</taxon>
        <taxon>Actinomycetota</taxon>
        <taxon>Actinomycetes</taxon>
        <taxon>Micrococcales</taxon>
        <taxon>Intrasporangiaceae</taxon>
        <taxon>Nostocoides</taxon>
    </lineage>
</organism>
<evidence type="ECO:0000313" key="3">
    <source>
        <dbReference type="EMBL" id="GAA1749326.1"/>
    </source>
</evidence>
<sequence>MPVGWHPLNVPQEVTLPRHHTDRRTVTDATINLVHQYRPIDMPTARWDAIREYVNDTTVRFLPHTAESRVKVQRTIAVYVDWAHHTVERDLTDEDLLDPELVVYFVANALPGMSKSTCQQYRAVLLRVVDRLLPERRRLLNVRSFGKNPAIVPFTSAELRLVLRWPMEQGTPYKRHAAACLVHFMLGAGLRHSELIDLVREDVVEDDRGVVVTVRAGRNPRVVPVLGVHEDAVVVLAGCVAPGAHIYRADQSARGVSATSAWVQTSLRPCLGRGFNPHRARSTWIVGHLDRGVSASALIVAAGLTSFTGLQRYAPHVTTVPVEQVRRELSVLELDRRKSAAWWVESAEYRHARNSQAQIRARQREQFRQGVS</sequence>